<evidence type="ECO:0000313" key="1">
    <source>
        <dbReference type="EnsemblMetazoa" id="AATE016239-PA.1"/>
    </source>
</evidence>
<proteinExistence type="predicted"/>
<protein>
    <submittedName>
        <fullName evidence="1">Uncharacterized protein</fullName>
    </submittedName>
</protein>
<dbReference type="EnsemblMetazoa" id="AATE016239-RA">
    <property type="protein sequence ID" value="AATE016239-PA.1"/>
    <property type="gene ID" value="AATE016239"/>
</dbReference>
<name>A0A182JDW3_ANOAO</name>
<dbReference type="VEuPathDB" id="VectorBase:AATE016239"/>
<dbReference type="AlphaFoldDB" id="A0A182JDW3"/>
<sequence length="161" mass="18008">MSAAKIAIIVPKAAQSARQRCANDCVRNFNNRLTVRSALRKTPATRTATHYHLIMCLYCSLTETRLMVSYPRMILKENAADCTNRAVSPLKNMWKCSSCHSSRNATLIESSRCTCSRARTMSSGLVMMVVVNPPKLPATHCTNRCDTHGGTIFSSSSWYRW</sequence>
<reference evidence="1" key="1">
    <citation type="submission" date="2022-08" db="UniProtKB">
        <authorList>
            <consortium name="EnsemblMetazoa"/>
        </authorList>
    </citation>
    <scope>IDENTIFICATION</scope>
    <source>
        <strain evidence="1">EBRO</strain>
    </source>
</reference>
<organism evidence="1">
    <name type="scientific">Anopheles atroparvus</name>
    <name type="common">European mosquito</name>
    <dbReference type="NCBI Taxonomy" id="41427"/>
    <lineage>
        <taxon>Eukaryota</taxon>
        <taxon>Metazoa</taxon>
        <taxon>Ecdysozoa</taxon>
        <taxon>Arthropoda</taxon>
        <taxon>Hexapoda</taxon>
        <taxon>Insecta</taxon>
        <taxon>Pterygota</taxon>
        <taxon>Neoptera</taxon>
        <taxon>Endopterygota</taxon>
        <taxon>Diptera</taxon>
        <taxon>Nematocera</taxon>
        <taxon>Culicoidea</taxon>
        <taxon>Culicidae</taxon>
        <taxon>Anophelinae</taxon>
        <taxon>Anopheles</taxon>
    </lineage>
</organism>
<accession>A0A182JDW3</accession>